<evidence type="ECO:0000256" key="7">
    <source>
        <dbReference type="PROSITE-ProRule" id="PRU00169"/>
    </source>
</evidence>
<name>A3VJE5_9RHOB</name>
<proteinExistence type="predicted"/>
<feature type="active site" evidence="6">
    <location>
        <position position="231"/>
    </location>
</feature>
<evidence type="ECO:0000313" key="11">
    <source>
        <dbReference type="Proteomes" id="UP000002931"/>
    </source>
</evidence>
<organism evidence="10 11">
    <name type="scientific">Maritimibacter alkaliphilus HTCC2654</name>
    <dbReference type="NCBI Taxonomy" id="314271"/>
    <lineage>
        <taxon>Bacteria</taxon>
        <taxon>Pseudomonadati</taxon>
        <taxon>Pseudomonadota</taxon>
        <taxon>Alphaproteobacteria</taxon>
        <taxon>Rhodobacterales</taxon>
        <taxon>Roseobacteraceae</taxon>
        <taxon>Maritimibacter</taxon>
    </lineage>
</organism>
<dbReference type="InterPro" id="IPR011006">
    <property type="entry name" value="CheY-like_superfamily"/>
</dbReference>
<protein>
    <recommendedName>
        <fullName evidence="4">protein-glutamate methylesterase</fullName>
        <ecNumber evidence="4">3.1.1.61</ecNumber>
    </recommendedName>
</protein>
<dbReference type="NCBIfam" id="NF001965">
    <property type="entry name" value="PRK00742.1"/>
    <property type="match status" value="1"/>
</dbReference>
<evidence type="ECO:0000313" key="10">
    <source>
        <dbReference type="EMBL" id="EAQ11522.1"/>
    </source>
</evidence>
<dbReference type="Pfam" id="PF00072">
    <property type="entry name" value="Response_reg"/>
    <property type="match status" value="1"/>
</dbReference>
<dbReference type="Gene3D" id="3.40.50.180">
    <property type="entry name" value="Methylesterase CheB, C-terminal domain"/>
    <property type="match status" value="1"/>
</dbReference>
<dbReference type="CDD" id="cd17541">
    <property type="entry name" value="REC_CheB-like"/>
    <property type="match status" value="1"/>
</dbReference>
<dbReference type="GO" id="GO:0005737">
    <property type="term" value="C:cytoplasm"/>
    <property type="evidence" value="ECO:0007669"/>
    <property type="project" value="InterPro"/>
</dbReference>
<keyword evidence="1" id="KW-0963">Cytoplasm</keyword>
<dbReference type="Gene3D" id="3.40.50.2300">
    <property type="match status" value="1"/>
</dbReference>
<feature type="modified residue" description="4-aspartylphosphate" evidence="7">
    <location>
        <position position="4"/>
    </location>
</feature>
<dbReference type="STRING" id="314271.RB2654_03804"/>
<feature type="active site" evidence="6">
    <location>
        <position position="110"/>
    </location>
</feature>
<dbReference type="PROSITE" id="PS50122">
    <property type="entry name" value="CHEB"/>
    <property type="match status" value="1"/>
</dbReference>
<evidence type="ECO:0000256" key="5">
    <source>
        <dbReference type="ARBA" id="ARBA00048267"/>
    </source>
</evidence>
<comment type="catalytic activity">
    <reaction evidence="5">
        <text>[protein]-L-glutamate 5-O-methyl ester + H2O = L-glutamyl-[protein] + methanol + H(+)</text>
        <dbReference type="Rhea" id="RHEA:23236"/>
        <dbReference type="Rhea" id="RHEA-COMP:10208"/>
        <dbReference type="Rhea" id="RHEA-COMP:10311"/>
        <dbReference type="ChEBI" id="CHEBI:15377"/>
        <dbReference type="ChEBI" id="CHEBI:15378"/>
        <dbReference type="ChEBI" id="CHEBI:17790"/>
        <dbReference type="ChEBI" id="CHEBI:29973"/>
        <dbReference type="ChEBI" id="CHEBI:82795"/>
        <dbReference type="EC" id="3.1.1.61"/>
    </reaction>
</comment>
<dbReference type="PANTHER" id="PTHR42872">
    <property type="entry name" value="PROTEIN-GLUTAMATE METHYLESTERASE/PROTEIN-GLUTAMINE GLUTAMINASE"/>
    <property type="match status" value="1"/>
</dbReference>
<accession>A3VJE5</accession>
<dbReference type="GO" id="GO:0000156">
    <property type="term" value="F:phosphorelay response regulator activity"/>
    <property type="evidence" value="ECO:0007669"/>
    <property type="project" value="InterPro"/>
</dbReference>
<dbReference type="InterPro" id="IPR000673">
    <property type="entry name" value="Sig_transdc_resp-reg_Me-estase"/>
</dbReference>
<dbReference type="InterPro" id="IPR001789">
    <property type="entry name" value="Sig_transdc_resp-reg_receiver"/>
</dbReference>
<reference evidence="10 11" key="1">
    <citation type="journal article" date="2010" name="J. Bacteriol.">
        <title>Genome sequences of Pelagibaca bermudensis HTCC2601T and Maritimibacter alkaliphilus HTCC2654T, the type strains of two marine Roseobacter genera.</title>
        <authorList>
            <person name="Thrash J.C."/>
            <person name="Cho J.C."/>
            <person name="Ferriera S."/>
            <person name="Johnson J."/>
            <person name="Vergin K.L."/>
            <person name="Giovannoni S.J."/>
        </authorList>
    </citation>
    <scope>NUCLEOTIDE SEQUENCE [LARGE SCALE GENOMIC DNA]</scope>
    <source>
        <strain evidence="10 11">HTCC2654</strain>
    </source>
</reference>
<dbReference type="RefSeq" id="WP_008328850.1">
    <property type="nucleotide sequence ID" value="NZ_CH902578.1"/>
</dbReference>
<keyword evidence="3 6" id="KW-0378">Hydrolase</keyword>
<dbReference type="SUPFAM" id="SSF52172">
    <property type="entry name" value="CheY-like"/>
    <property type="match status" value="1"/>
</dbReference>
<evidence type="ECO:0000256" key="1">
    <source>
        <dbReference type="ARBA" id="ARBA00022490"/>
    </source>
</evidence>
<dbReference type="Proteomes" id="UP000002931">
    <property type="component" value="Unassembled WGS sequence"/>
</dbReference>
<evidence type="ECO:0000256" key="2">
    <source>
        <dbReference type="ARBA" id="ARBA00022500"/>
    </source>
</evidence>
<evidence type="ECO:0000256" key="3">
    <source>
        <dbReference type="ARBA" id="ARBA00022801"/>
    </source>
</evidence>
<dbReference type="HOGENOM" id="CLU_000445_51_0_5"/>
<dbReference type="EC" id="3.1.1.61" evidence="4"/>
<evidence type="ECO:0000256" key="4">
    <source>
        <dbReference type="ARBA" id="ARBA00039140"/>
    </source>
</evidence>
<keyword evidence="7" id="KW-0597">Phosphoprotein</keyword>
<dbReference type="PROSITE" id="PS50110">
    <property type="entry name" value="RESPONSE_REGULATORY"/>
    <property type="match status" value="1"/>
</dbReference>
<dbReference type="Pfam" id="PF01339">
    <property type="entry name" value="CheB_methylest"/>
    <property type="match status" value="1"/>
</dbReference>
<evidence type="ECO:0000256" key="6">
    <source>
        <dbReference type="PROSITE-ProRule" id="PRU00050"/>
    </source>
</evidence>
<evidence type="ECO:0000259" key="8">
    <source>
        <dbReference type="PROSITE" id="PS50110"/>
    </source>
</evidence>
<gene>
    <name evidence="10" type="ORF">RB2654_03804</name>
</gene>
<evidence type="ECO:0000259" key="9">
    <source>
        <dbReference type="PROSITE" id="PS50122"/>
    </source>
</evidence>
<dbReference type="PANTHER" id="PTHR42872:SF6">
    <property type="entry name" value="PROTEIN-GLUTAMATE METHYLESTERASE_PROTEIN-GLUTAMINE GLUTAMINASE"/>
    <property type="match status" value="1"/>
</dbReference>
<dbReference type="GO" id="GO:0006935">
    <property type="term" value="P:chemotaxis"/>
    <property type="evidence" value="ECO:0007669"/>
    <property type="project" value="UniProtKB-UniRule"/>
</dbReference>
<keyword evidence="11" id="KW-1185">Reference proteome</keyword>
<dbReference type="InterPro" id="IPR035909">
    <property type="entry name" value="CheB_C"/>
</dbReference>
<feature type="active site" evidence="6">
    <location>
        <position position="136"/>
    </location>
</feature>
<keyword evidence="2 6" id="KW-0145">Chemotaxis</keyword>
<dbReference type="AlphaFoldDB" id="A3VJE5"/>
<feature type="domain" description="CheB-type methylesterase" evidence="9">
    <location>
        <begin position="103"/>
        <end position="289"/>
    </location>
</feature>
<dbReference type="SUPFAM" id="SSF52738">
    <property type="entry name" value="Methylesterase CheB, C-terminal domain"/>
    <property type="match status" value="1"/>
</dbReference>
<feature type="domain" description="Response regulatory" evidence="8">
    <location>
        <begin position="1"/>
        <end position="70"/>
    </location>
</feature>
<sequence length="299" mass="32520">MTLDIEMPGMDGLQFLERLMRSRPMPVVMVSSLTAKGSEAALRALSLGALDCVEKPRFGATQSTLAHLAELLFELSTSSIAPRRDRLRPKKVPQADDFRWNGKTILIGASTGGVEALESVFSEFPENCPPTMVTQHMPENFLASFAVRLNAAVVPRVRLARDKMRVQQGEVVIAPGGHYHLHIDADEPFQTNLVTAPKRSGHRPSVDEMFLSAVPHASSIVAALLTGMGRDGAEGLRSLRNAGATTFGQDENTCVVYGMPRVAAVMGGVQEAVPLPKIATRLLRETSKPDSRVREVERE</sequence>
<dbReference type="EMBL" id="AAMT01000014">
    <property type="protein sequence ID" value="EAQ11522.1"/>
    <property type="molecule type" value="Genomic_DNA"/>
</dbReference>
<dbReference type="eggNOG" id="COG2201">
    <property type="taxonomic scope" value="Bacteria"/>
</dbReference>
<comment type="caution">
    <text evidence="10">The sequence shown here is derived from an EMBL/GenBank/DDBJ whole genome shotgun (WGS) entry which is preliminary data.</text>
</comment>
<dbReference type="GO" id="GO:0008984">
    <property type="term" value="F:protein-glutamate methylesterase activity"/>
    <property type="evidence" value="ECO:0007669"/>
    <property type="project" value="UniProtKB-EC"/>
</dbReference>
<dbReference type="CDD" id="cd16432">
    <property type="entry name" value="CheB_Rec"/>
    <property type="match status" value="1"/>
</dbReference>